<keyword evidence="1" id="KW-1133">Transmembrane helix</keyword>
<dbReference type="SMART" id="SM00034">
    <property type="entry name" value="CLECT"/>
    <property type="match status" value="1"/>
</dbReference>
<evidence type="ECO:0000256" key="1">
    <source>
        <dbReference type="SAM" id="Phobius"/>
    </source>
</evidence>
<dbReference type="AlphaFoldDB" id="A0A914DZN1"/>
<sequence length="184" mass="20690">MYKHLAMDEKLLPSQAKSPSTYKTLLILGLIAEIIFAILLLIWTISIIGYQTNAANSTNPANSTDSSQLLQPIEEEVALECHAKWKNDTLAAYLSSTNKYYIVRAIKDLVKSNNKEVAFIGLHRDGEKFIWKDGSQVDYTNWHIGEPNDDLGVENCVDIRSKWNDIPCTQINLDAAVCQVECDK</sequence>
<dbReference type="WBParaSite" id="ACRNAN_scaffold4677.g31856.t1">
    <property type="protein sequence ID" value="ACRNAN_scaffold4677.g31856.t1"/>
    <property type="gene ID" value="ACRNAN_scaffold4677.g31856"/>
</dbReference>
<dbReference type="InterPro" id="IPR050111">
    <property type="entry name" value="C-type_lectin/snaclec_domain"/>
</dbReference>
<dbReference type="InterPro" id="IPR016187">
    <property type="entry name" value="CTDL_fold"/>
</dbReference>
<reference evidence="4" key="1">
    <citation type="submission" date="2022-11" db="UniProtKB">
        <authorList>
            <consortium name="WormBaseParasite"/>
        </authorList>
    </citation>
    <scope>IDENTIFICATION</scope>
</reference>
<keyword evidence="1" id="KW-0812">Transmembrane</keyword>
<dbReference type="Gene3D" id="3.10.100.10">
    <property type="entry name" value="Mannose-Binding Protein A, subunit A"/>
    <property type="match status" value="1"/>
</dbReference>
<keyword evidence="3" id="KW-1185">Reference proteome</keyword>
<dbReference type="InterPro" id="IPR016186">
    <property type="entry name" value="C-type_lectin-like/link_sf"/>
</dbReference>
<protein>
    <submittedName>
        <fullName evidence="4">C-type lectin domain-containing protein</fullName>
    </submittedName>
</protein>
<dbReference type="Proteomes" id="UP000887540">
    <property type="component" value="Unplaced"/>
</dbReference>
<keyword evidence="1" id="KW-0472">Membrane</keyword>
<feature type="domain" description="C-type lectin" evidence="2">
    <location>
        <begin position="81"/>
        <end position="170"/>
    </location>
</feature>
<dbReference type="PANTHER" id="PTHR22803">
    <property type="entry name" value="MANNOSE, PHOSPHOLIPASE, LECTIN RECEPTOR RELATED"/>
    <property type="match status" value="1"/>
</dbReference>
<feature type="transmembrane region" description="Helical" evidence="1">
    <location>
        <begin position="25"/>
        <end position="50"/>
    </location>
</feature>
<name>A0A914DZN1_9BILA</name>
<accession>A0A914DZN1</accession>
<dbReference type="PROSITE" id="PS50041">
    <property type="entry name" value="C_TYPE_LECTIN_2"/>
    <property type="match status" value="1"/>
</dbReference>
<evidence type="ECO:0000259" key="2">
    <source>
        <dbReference type="PROSITE" id="PS50041"/>
    </source>
</evidence>
<dbReference type="Pfam" id="PF00059">
    <property type="entry name" value="Lectin_C"/>
    <property type="match status" value="1"/>
</dbReference>
<evidence type="ECO:0000313" key="3">
    <source>
        <dbReference type="Proteomes" id="UP000887540"/>
    </source>
</evidence>
<dbReference type="SUPFAM" id="SSF56436">
    <property type="entry name" value="C-type lectin-like"/>
    <property type="match status" value="1"/>
</dbReference>
<dbReference type="InterPro" id="IPR001304">
    <property type="entry name" value="C-type_lectin-like"/>
</dbReference>
<evidence type="ECO:0000313" key="4">
    <source>
        <dbReference type="WBParaSite" id="ACRNAN_scaffold4677.g31856.t1"/>
    </source>
</evidence>
<proteinExistence type="predicted"/>
<organism evidence="3 4">
    <name type="scientific">Acrobeloides nanus</name>
    <dbReference type="NCBI Taxonomy" id="290746"/>
    <lineage>
        <taxon>Eukaryota</taxon>
        <taxon>Metazoa</taxon>
        <taxon>Ecdysozoa</taxon>
        <taxon>Nematoda</taxon>
        <taxon>Chromadorea</taxon>
        <taxon>Rhabditida</taxon>
        <taxon>Tylenchina</taxon>
        <taxon>Cephalobomorpha</taxon>
        <taxon>Cephaloboidea</taxon>
        <taxon>Cephalobidae</taxon>
        <taxon>Acrobeloides</taxon>
    </lineage>
</organism>